<accession>A0AAU6PZW3</accession>
<dbReference type="SUPFAM" id="SSF53720">
    <property type="entry name" value="ALDH-like"/>
    <property type="match status" value="1"/>
</dbReference>
<dbReference type="Gene3D" id="3.40.309.10">
    <property type="entry name" value="Aldehyde Dehydrogenase, Chain A, domain 2"/>
    <property type="match status" value="1"/>
</dbReference>
<evidence type="ECO:0000256" key="7">
    <source>
        <dbReference type="RuleBase" id="RU003345"/>
    </source>
</evidence>
<dbReference type="PANTHER" id="PTHR43570:SF20">
    <property type="entry name" value="ALDEHYDE DEHYDROGENASE ALDX-RELATED"/>
    <property type="match status" value="1"/>
</dbReference>
<feature type="active site" evidence="5 6">
    <location>
        <position position="217"/>
    </location>
</feature>
<dbReference type="GO" id="GO:0004029">
    <property type="term" value="F:aldehyde dehydrogenase (NAD+) activity"/>
    <property type="evidence" value="ECO:0007669"/>
    <property type="project" value="TreeGrafter"/>
</dbReference>
<dbReference type="EMBL" id="CP149782">
    <property type="protein sequence ID" value="WYF43620.1"/>
    <property type="molecule type" value="Genomic_DNA"/>
</dbReference>
<feature type="active site" evidence="5">
    <location>
        <position position="251"/>
    </location>
</feature>
<proteinExistence type="inferred from homology"/>
<dbReference type="RefSeq" id="WP_339094444.1">
    <property type="nucleotide sequence ID" value="NZ_CP149782.1"/>
</dbReference>
<evidence type="ECO:0000256" key="1">
    <source>
        <dbReference type="ARBA" id="ARBA00009986"/>
    </source>
</evidence>
<dbReference type="FunFam" id="3.40.309.10:FF:000003">
    <property type="entry name" value="Aldehyde dehydrogenase"/>
    <property type="match status" value="1"/>
</dbReference>
<evidence type="ECO:0000256" key="4">
    <source>
        <dbReference type="PIRNR" id="PIRNR036492"/>
    </source>
</evidence>
<reference evidence="9" key="1">
    <citation type="submission" date="2024-03" db="EMBL/GenBank/DDBJ databases">
        <title>Deinococcus weizhi sp. nov., isolated from human skin.</title>
        <authorList>
            <person name="Wei Z."/>
            <person name="Tian F."/>
            <person name="Yang C."/>
            <person name="Xin L.T."/>
            <person name="Wen Z.J."/>
            <person name="Lan K.C."/>
            <person name="Yu L."/>
            <person name="Zhe W."/>
            <person name="Dan F.D."/>
            <person name="Jun W."/>
            <person name="Rui Z."/>
            <person name="Yong X.J."/>
            <person name="Ting Y."/>
            <person name="Wei X."/>
            <person name="Xu Z.G."/>
            <person name="Xin Z."/>
            <person name="Dong F.G."/>
            <person name="Ni X.M."/>
            <person name="Zheng M.G."/>
            <person name="Chun Y."/>
            <person name="Qian W.X."/>
        </authorList>
    </citation>
    <scope>NUCLEOTIDE SEQUENCE</scope>
    <source>
        <strain evidence="9">VB142</strain>
    </source>
</reference>
<sequence length="476" mass="52101">MSHEHAPTPELLALFRAQQAHRERMARTTPDERRAILRAFRDHLNARREDIVAALASDLGKSRHEALLTELQQVQDELTHALRHVGQWMKPRRAAPVLTLPGLRGEVRPEPKGTVLILGPWNYPLTNLLTPFVDALAAGNTVILKPSELAPATARVIRDIVEATFEPHLVAVVEGGPDVAQQLTHLPFDHILFTGSTEVGRKVMQAAATNLTPVTLELGGKSPVVIHRSADLERTAERLVWGKLMNVGQTCIAPDYALVPREMQADLAAHLTAAVKKMYGEGEWLRQNADLGRMISSDAVARLRDAVEGSVRQGARVVVGGEFDEAARFIAPTIVSDVTRSMPLMERELFGPVLPLLPYDDLDAEIGRINAGPTPLALYIFAEDKAAAEDILNRTRSGGATVNGTMMHISYAGLPFGGRGHSGMGRYHGFYGFQTFSHERGVVYEPALTPVGLLRAPFDRLLTRTVLGVMTRPMKG</sequence>
<dbReference type="PIRSF" id="PIRSF036492">
    <property type="entry name" value="ALDH"/>
    <property type="match status" value="1"/>
</dbReference>
<feature type="domain" description="Aldehyde dehydrogenase" evidence="8">
    <location>
        <begin position="16"/>
        <end position="438"/>
    </location>
</feature>
<dbReference type="GO" id="GO:0006081">
    <property type="term" value="P:aldehyde metabolic process"/>
    <property type="evidence" value="ECO:0007669"/>
    <property type="project" value="InterPro"/>
</dbReference>
<dbReference type="AlphaFoldDB" id="A0AAU6PZW3"/>
<dbReference type="InterPro" id="IPR029510">
    <property type="entry name" value="Ald_DH_CS_GLU"/>
</dbReference>
<name>A0AAU6PZW3_9DEIO</name>
<keyword evidence="2 4" id="KW-0560">Oxidoreductase</keyword>
<evidence type="ECO:0000256" key="2">
    <source>
        <dbReference type="ARBA" id="ARBA00023002"/>
    </source>
</evidence>
<protein>
    <recommendedName>
        <fullName evidence="4">Aldehyde dehydrogenase</fullName>
    </recommendedName>
</protein>
<dbReference type="PANTHER" id="PTHR43570">
    <property type="entry name" value="ALDEHYDE DEHYDROGENASE"/>
    <property type="match status" value="1"/>
</dbReference>
<gene>
    <name evidence="9" type="ORF">WDJ50_09320</name>
</gene>
<dbReference type="FunFam" id="3.40.605.10:FF:000004">
    <property type="entry name" value="Aldehyde dehydrogenase"/>
    <property type="match status" value="1"/>
</dbReference>
<keyword evidence="3" id="KW-0520">NAD</keyword>
<dbReference type="InterPro" id="IPR016161">
    <property type="entry name" value="Ald_DH/histidinol_DH"/>
</dbReference>
<evidence type="ECO:0000256" key="6">
    <source>
        <dbReference type="PROSITE-ProRule" id="PRU10007"/>
    </source>
</evidence>
<evidence type="ECO:0000313" key="9">
    <source>
        <dbReference type="EMBL" id="WYF43620.1"/>
    </source>
</evidence>
<evidence type="ECO:0000256" key="3">
    <source>
        <dbReference type="ARBA" id="ARBA00023027"/>
    </source>
</evidence>
<organism evidence="9">
    <name type="scientific">Deinococcus sp. VB142</name>
    <dbReference type="NCBI Taxonomy" id="3112952"/>
    <lineage>
        <taxon>Bacteria</taxon>
        <taxon>Thermotogati</taxon>
        <taxon>Deinococcota</taxon>
        <taxon>Deinococci</taxon>
        <taxon>Deinococcales</taxon>
        <taxon>Deinococcaceae</taxon>
        <taxon>Deinococcus</taxon>
    </lineage>
</organism>
<comment type="similarity">
    <text evidence="1 4 7">Belongs to the aldehyde dehydrogenase family.</text>
</comment>
<evidence type="ECO:0000259" key="8">
    <source>
        <dbReference type="Pfam" id="PF00171"/>
    </source>
</evidence>
<dbReference type="InterPro" id="IPR015590">
    <property type="entry name" value="Aldehyde_DH_dom"/>
</dbReference>
<dbReference type="InterPro" id="IPR012394">
    <property type="entry name" value="Aldehyde_DH_NAD(P)"/>
</dbReference>
<evidence type="ECO:0000256" key="5">
    <source>
        <dbReference type="PIRSR" id="PIRSR036492-1"/>
    </source>
</evidence>
<dbReference type="PROSITE" id="PS00687">
    <property type="entry name" value="ALDEHYDE_DEHYDR_GLU"/>
    <property type="match status" value="1"/>
</dbReference>
<dbReference type="InterPro" id="IPR016162">
    <property type="entry name" value="Ald_DH_N"/>
</dbReference>
<dbReference type="InterPro" id="IPR016163">
    <property type="entry name" value="Ald_DH_C"/>
</dbReference>
<dbReference type="GO" id="GO:0005737">
    <property type="term" value="C:cytoplasm"/>
    <property type="evidence" value="ECO:0007669"/>
    <property type="project" value="TreeGrafter"/>
</dbReference>
<dbReference type="Gene3D" id="3.40.605.10">
    <property type="entry name" value="Aldehyde Dehydrogenase, Chain A, domain 1"/>
    <property type="match status" value="1"/>
</dbReference>
<dbReference type="Pfam" id="PF00171">
    <property type="entry name" value="Aldedh"/>
    <property type="match status" value="1"/>
</dbReference>